<feature type="chain" id="PRO_5001490470" description="Secreted protein" evidence="1">
    <location>
        <begin position="18"/>
        <end position="83"/>
    </location>
</feature>
<comment type="caution">
    <text evidence="2">The sequence shown here is derived from an EMBL/GenBank/DDBJ whole genome shotgun (WGS) entry which is preliminary data.</text>
</comment>
<proteinExistence type="predicted"/>
<protein>
    <recommendedName>
        <fullName evidence="4">Secreted protein</fullName>
    </recommendedName>
</protein>
<keyword evidence="1" id="KW-0732">Signal</keyword>
<organism evidence="2 3">
    <name type="scientific">Ancylostoma ceylanicum</name>
    <dbReference type="NCBI Taxonomy" id="53326"/>
    <lineage>
        <taxon>Eukaryota</taxon>
        <taxon>Metazoa</taxon>
        <taxon>Ecdysozoa</taxon>
        <taxon>Nematoda</taxon>
        <taxon>Chromadorea</taxon>
        <taxon>Rhabditida</taxon>
        <taxon>Rhabditina</taxon>
        <taxon>Rhabditomorpha</taxon>
        <taxon>Strongyloidea</taxon>
        <taxon>Ancylostomatidae</taxon>
        <taxon>Ancylostomatinae</taxon>
        <taxon>Ancylostoma</taxon>
    </lineage>
</organism>
<feature type="signal peptide" evidence="1">
    <location>
        <begin position="1"/>
        <end position="17"/>
    </location>
</feature>
<reference evidence="3" key="1">
    <citation type="journal article" date="2015" name="Nat. Genet.">
        <title>The genome and transcriptome of the zoonotic hookworm Ancylostoma ceylanicum identify infection-specific gene families.</title>
        <authorList>
            <person name="Schwarz E.M."/>
            <person name="Hu Y."/>
            <person name="Antoshechkin I."/>
            <person name="Miller M.M."/>
            <person name="Sternberg P.W."/>
            <person name="Aroian R.V."/>
        </authorList>
    </citation>
    <scope>NUCLEOTIDE SEQUENCE</scope>
    <source>
        <strain evidence="3">HY135</strain>
    </source>
</reference>
<evidence type="ECO:0000313" key="2">
    <source>
        <dbReference type="EMBL" id="EYB97959.1"/>
    </source>
</evidence>
<evidence type="ECO:0000256" key="1">
    <source>
        <dbReference type="SAM" id="SignalP"/>
    </source>
</evidence>
<sequence>MHLAVSALLCSWLFLAAEDLLGTAVCAAVEAVGCSDNWLCRVDDTRAGLLDGPDTQQCPLSALEAAESGWFWLTKRQRRCCVR</sequence>
<dbReference type="EMBL" id="JARK01001471">
    <property type="protein sequence ID" value="EYB97959.1"/>
    <property type="molecule type" value="Genomic_DNA"/>
</dbReference>
<dbReference type="Proteomes" id="UP000024635">
    <property type="component" value="Unassembled WGS sequence"/>
</dbReference>
<evidence type="ECO:0000313" key="3">
    <source>
        <dbReference type="Proteomes" id="UP000024635"/>
    </source>
</evidence>
<gene>
    <name evidence="2" type="primary">Acey_s0135.g1916</name>
    <name evidence="2" type="ORF">Y032_0135g1916</name>
</gene>
<name>A0A016T5S2_9BILA</name>
<dbReference type="AlphaFoldDB" id="A0A016T5S2"/>
<accession>A0A016T5S2</accession>
<evidence type="ECO:0008006" key="4">
    <source>
        <dbReference type="Google" id="ProtNLM"/>
    </source>
</evidence>
<keyword evidence="3" id="KW-1185">Reference proteome</keyword>